<evidence type="ECO:0000313" key="2">
    <source>
        <dbReference type="Proteomes" id="UP000255389"/>
    </source>
</evidence>
<evidence type="ECO:0000313" key="1">
    <source>
        <dbReference type="EMBL" id="SUA31515.1"/>
    </source>
</evidence>
<dbReference type="EMBL" id="UGQY01000006">
    <property type="protein sequence ID" value="SUA31515.1"/>
    <property type="molecule type" value="Genomic_DNA"/>
</dbReference>
<organism evidence="1 2">
    <name type="scientific">Mycolicibacterium fortuitum</name>
    <name type="common">Mycobacterium fortuitum</name>
    <dbReference type="NCBI Taxonomy" id="1766"/>
    <lineage>
        <taxon>Bacteria</taxon>
        <taxon>Bacillati</taxon>
        <taxon>Actinomycetota</taxon>
        <taxon>Actinomycetes</taxon>
        <taxon>Mycobacteriales</taxon>
        <taxon>Mycobacteriaceae</taxon>
        <taxon>Mycolicibacterium</taxon>
    </lineage>
</organism>
<protein>
    <submittedName>
        <fullName evidence="1">Uncharacterized protein</fullName>
    </submittedName>
</protein>
<reference evidence="1 2" key="1">
    <citation type="submission" date="2018-06" db="EMBL/GenBank/DDBJ databases">
        <authorList>
            <consortium name="Pathogen Informatics"/>
            <person name="Doyle S."/>
        </authorList>
    </citation>
    <scope>NUCLEOTIDE SEQUENCE [LARGE SCALE GENOMIC DNA]</scope>
    <source>
        <strain evidence="1 2">NCTC1542</strain>
    </source>
</reference>
<gene>
    <name evidence="1" type="ORF">NCTC1542_06870</name>
</gene>
<dbReference type="AlphaFoldDB" id="A0A378WCG8"/>
<name>A0A378WCG8_MYCFO</name>
<accession>A0A378WCG8</accession>
<sequence>MSIDDQINELKATDFSGGGTFKISAEAAQQLYNAISYYRDALTSIKNSVNGKLVAPWKSVGSLDSANAVKTVLATDQPQALIDSIDKYLTYLDEYENAVKGAYKSLHGVDMQFAPPPPAAAIPPLTSTGTVTPDSVLRSVALGQYNEFLAGPQLLPPSANPLGLPLP</sequence>
<dbReference type="Proteomes" id="UP000255389">
    <property type="component" value="Unassembled WGS sequence"/>
</dbReference>
<proteinExistence type="predicted"/>